<dbReference type="RefSeq" id="WP_134749196.1">
    <property type="nucleotide sequence ID" value="NZ_MYFO02000004.1"/>
</dbReference>
<sequence>MGVLLESIQLVSAHKRKLSVEAVYSPLAANVDEQMRNAAHGAGVNVTYLTIPRRKSYDNDQHYV</sequence>
<organism evidence="1 2">
    <name type="scientific">Paenibacillus athensensis</name>
    <dbReference type="NCBI Taxonomy" id="1967502"/>
    <lineage>
        <taxon>Bacteria</taxon>
        <taxon>Bacillati</taxon>
        <taxon>Bacillota</taxon>
        <taxon>Bacilli</taxon>
        <taxon>Bacillales</taxon>
        <taxon>Paenibacillaceae</taxon>
        <taxon>Paenibacillus</taxon>
    </lineage>
</organism>
<dbReference type="Proteomes" id="UP000298246">
    <property type="component" value="Unassembled WGS sequence"/>
</dbReference>
<proteinExistence type="predicted"/>
<reference evidence="1 2" key="1">
    <citation type="submission" date="2017-03" db="EMBL/GenBank/DDBJ databases">
        <title>Isolation of Levoglucosan Utilizing Bacteria.</title>
        <authorList>
            <person name="Arya A.S."/>
        </authorList>
    </citation>
    <scope>NUCLEOTIDE SEQUENCE [LARGE SCALE GENOMIC DNA]</scope>
    <source>
        <strain evidence="1 2">MEC069</strain>
    </source>
</reference>
<evidence type="ECO:0000313" key="1">
    <source>
        <dbReference type="EMBL" id="TFE91257.1"/>
    </source>
</evidence>
<name>A0A4Y8Q958_9BACL</name>
<dbReference type="AlphaFoldDB" id="A0A4Y8Q958"/>
<comment type="caution">
    <text evidence="1">The sequence shown here is derived from an EMBL/GenBank/DDBJ whole genome shotgun (WGS) entry which is preliminary data.</text>
</comment>
<protein>
    <submittedName>
        <fullName evidence="1">Uncharacterized protein</fullName>
    </submittedName>
</protein>
<evidence type="ECO:0000313" key="2">
    <source>
        <dbReference type="Proteomes" id="UP000298246"/>
    </source>
</evidence>
<dbReference type="EMBL" id="MYFO01000002">
    <property type="protein sequence ID" value="TFE91257.1"/>
    <property type="molecule type" value="Genomic_DNA"/>
</dbReference>
<keyword evidence="2" id="KW-1185">Reference proteome</keyword>
<gene>
    <name evidence="1" type="ORF">B5M42_02085</name>
</gene>
<accession>A0A4Y8Q958</accession>